<protein>
    <submittedName>
        <fullName evidence="1">Uncharacterized protein</fullName>
    </submittedName>
</protein>
<keyword evidence="2" id="KW-1185">Reference proteome</keyword>
<sequence>MRTLTYLIVAATYQEQKHDPREHDGPVLSQDSIHCRNNRYRHSGSGQYPLGKVGGYTLARAYGQTKRQASRDDTHGCTISPACREQRLLCSTARTVHSSMWVGAGRCHQLTPEICDAWHMRG</sequence>
<accession>A0ABN8HTS5</accession>
<proteinExistence type="predicted"/>
<evidence type="ECO:0000313" key="1">
    <source>
        <dbReference type="EMBL" id="CAH2039428.1"/>
    </source>
</evidence>
<reference evidence="1" key="1">
    <citation type="submission" date="2022-03" db="EMBL/GenBank/DDBJ databases">
        <authorList>
            <person name="Martin H S."/>
        </authorList>
    </citation>
    <scope>NUCLEOTIDE SEQUENCE</scope>
</reference>
<feature type="non-terminal residue" evidence="1">
    <location>
        <position position="122"/>
    </location>
</feature>
<dbReference type="EMBL" id="OW152823">
    <property type="protein sequence ID" value="CAH2039428.1"/>
    <property type="molecule type" value="Genomic_DNA"/>
</dbReference>
<gene>
    <name evidence="1" type="ORF">IPOD504_LOCUS1660</name>
</gene>
<name>A0ABN8HTS5_9NEOP</name>
<evidence type="ECO:0000313" key="2">
    <source>
        <dbReference type="Proteomes" id="UP000837857"/>
    </source>
</evidence>
<organism evidence="1 2">
    <name type="scientific">Iphiclides podalirius</name>
    <name type="common">scarce swallowtail</name>
    <dbReference type="NCBI Taxonomy" id="110791"/>
    <lineage>
        <taxon>Eukaryota</taxon>
        <taxon>Metazoa</taxon>
        <taxon>Ecdysozoa</taxon>
        <taxon>Arthropoda</taxon>
        <taxon>Hexapoda</taxon>
        <taxon>Insecta</taxon>
        <taxon>Pterygota</taxon>
        <taxon>Neoptera</taxon>
        <taxon>Endopterygota</taxon>
        <taxon>Lepidoptera</taxon>
        <taxon>Glossata</taxon>
        <taxon>Ditrysia</taxon>
        <taxon>Papilionoidea</taxon>
        <taxon>Papilionidae</taxon>
        <taxon>Papilioninae</taxon>
        <taxon>Iphiclides</taxon>
    </lineage>
</organism>
<dbReference type="Proteomes" id="UP000837857">
    <property type="component" value="Chromosome 11"/>
</dbReference>